<evidence type="ECO:0000256" key="1">
    <source>
        <dbReference type="SAM" id="MobiDB-lite"/>
    </source>
</evidence>
<protein>
    <submittedName>
        <fullName evidence="2">Uncharacterized protein</fullName>
    </submittedName>
</protein>
<comment type="caution">
    <text evidence="2">The sequence shown here is derived from an EMBL/GenBank/DDBJ whole genome shotgun (WGS) entry which is preliminary data.</text>
</comment>
<dbReference type="AlphaFoldDB" id="A0A1Q9CVL0"/>
<evidence type="ECO:0000313" key="2">
    <source>
        <dbReference type="EMBL" id="OLP86950.1"/>
    </source>
</evidence>
<sequence>MGRWQPSRETRGTVVQRCQNVQENMLRNLEEMRAYRQGIDEVVERRKTQARRFMEEFKPNPDTIALSELKPARHLDPVQPRPKEFQSMKDRISAMEDNAESNNEALGDHRKVLDCILAVRQAAEQSRGLQKVSGSEALKNAANQVVEEEAEPEGIGVNEKCREIQRNSRWMGTAMQKAAVSKARVDDAKDKRRQQDMDLRAEAEAGSQAATEDASLRPQSASISKPGMAQLGDPKRGGHRPVSASTTWPSRPASSMSRPKSALSQGTSRRSSRPPSVNSLTARFKNLQETVERNQETLKSHRHGLEMVVKSRQDRVQRLADELLSSIKTMYEQREAERNK</sequence>
<feature type="compositionally biased region" description="Basic and acidic residues" evidence="1">
    <location>
        <begin position="183"/>
        <end position="203"/>
    </location>
</feature>
<feature type="region of interest" description="Disordered" evidence="1">
    <location>
        <begin position="172"/>
        <end position="278"/>
    </location>
</feature>
<dbReference type="Proteomes" id="UP000186817">
    <property type="component" value="Unassembled WGS sequence"/>
</dbReference>
<reference evidence="2 3" key="1">
    <citation type="submission" date="2016-02" db="EMBL/GenBank/DDBJ databases">
        <title>Genome analysis of coral dinoflagellate symbionts highlights evolutionary adaptations to a symbiotic lifestyle.</title>
        <authorList>
            <person name="Aranda M."/>
            <person name="Li Y."/>
            <person name="Liew Y.J."/>
            <person name="Baumgarten S."/>
            <person name="Simakov O."/>
            <person name="Wilson M."/>
            <person name="Piel J."/>
            <person name="Ashoor H."/>
            <person name="Bougouffa S."/>
            <person name="Bajic V.B."/>
            <person name="Ryu T."/>
            <person name="Ravasi T."/>
            <person name="Bayer T."/>
            <person name="Micklem G."/>
            <person name="Kim H."/>
            <person name="Bhak J."/>
            <person name="Lajeunesse T.C."/>
            <person name="Voolstra C.R."/>
        </authorList>
    </citation>
    <scope>NUCLEOTIDE SEQUENCE [LARGE SCALE GENOMIC DNA]</scope>
    <source>
        <strain evidence="2 3">CCMP2467</strain>
    </source>
</reference>
<evidence type="ECO:0000313" key="3">
    <source>
        <dbReference type="Proteomes" id="UP000186817"/>
    </source>
</evidence>
<dbReference type="EMBL" id="LSRX01000891">
    <property type="protein sequence ID" value="OLP86950.1"/>
    <property type="molecule type" value="Genomic_DNA"/>
</dbReference>
<organism evidence="2 3">
    <name type="scientific">Symbiodinium microadriaticum</name>
    <name type="common">Dinoflagellate</name>
    <name type="synonym">Zooxanthella microadriatica</name>
    <dbReference type="NCBI Taxonomy" id="2951"/>
    <lineage>
        <taxon>Eukaryota</taxon>
        <taxon>Sar</taxon>
        <taxon>Alveolata</taxon>
        <taxon>Dinophyceae</taxon>
        <taxon>Suessiales</taxon>
        <taxon>Symbiodiniaceae</taxon>
        <taxon>Symbiodinium</taxon>
    </lineage>
</organism>
<feature type="compositionally biased region" description="Polar residues" evidence="1">
    <location>
        <begin position="243"/>
        <end position="267"/>
    </location>
</feature>
<name>A0A1Q9CVL0_SYMMI</name>
<dbReference type="OMA" id="RWQPSRE"/>
<dbReference type="OrthoDB" id="10335778at2759"/>
<proteinExistence type="predicted"/>
<keyword evidence="3" id="KW-1185">Reference proteome</keyword>
<accession>A0A1Q9CVL0</accession>
<gene>
    <name evidence="2" type="ORF">AK812_SmicGene31903</name>
</gene>